<gene>
    <name evidence="1" type="ORF">CAUJ_LOCUS13871</name>
</gene>
<dbReference type="AlphaFoldDB" id="A0A8S1HSS8"/>
<comment type="caution">
    <text evidence="1">The sequence shown here is derived from an EMBL/GenBank/DDBJ whole genome shotgun (WGS) entry which is preliminary data.</text>
</comment>
<organism evidence="1 2">
    <name type="scientific">Caenorhabditis auriculariae</name>
    <dbReference type="NCBI Taxonomy" id="2777116"/>
    <lineage>
        <taxon>Eukaryota</taxon>
        <taxon>Metazoa</taxon>
        <taxon>Ecdysozoa</taxon>
        <taxon>Nematoda</taxon>
        <taxon>Chromadorea</taxon>
        <taxon>Rhabditida</taxon>
        <taxon>Rhabditina</taxon>
        <taxon>Rhabditomorpha</taxon>
        <taxon>Rhabditoidea</taxon>
        <taxon>Rhabditidae</taxon>
        <taxon>Peloderinae</taxon>
        <taxon>Caenorhabditis</taxon>
    </lineage>
</organism>
<dbReference type="Proteomes" id="UP000835052">
    <property type="component" value="Unassembled WGS sequence"/>
</dbReference>
<dbReference type="EMBL" id="CAJGYM010000110">
    <property type="protein sequence ID" value="CAD6197964.1"/>
    <property type="molecule type" value="Genomic_DNA"/>
</dbReference>
<evidence type="ECO:0000313" key="1">
    <source>
        <dbReference type="EMBL" id="CAD6197964.1"/>
    </source>
</evidence>
<evidence type="ECO:0000313" key="2">
    <source>
        <dbReference type="Proteomes" id="UP000835052"/>
    </source>
</evidence>
<protein>
    <submittedName>
        <fullName evidence="1">Uncharacterized protein</fullName>
    </submittedName>
</protein>
<accession>A0A8S1HSS8</accession>
<keyword evidence="2" id="KW-1185">Reference proteome</keyword>
<reference evidence="1" key="1">
    <citation type="submission" date="2020-10" db="EMBL/GenBank/DDBJ databases">
        <authorList>
            <person name="Kikuchi T."/>
        </authorList>
    </citation>
    <scope>NUCLEOTIDE SEQUENCE</scope>
    <source>
        <strain evidence="1">NKZ352</strain>
    </source>
</reference>
<proteinExistence type="predicted"/>
<name>A0A8S1HSS8_9PELO</name>
<sequence>MFALGYAIQDLWTDVSYCAIIDIARNIAARESERANWPKPDPISFVINNALELIGYGCQGVDTSEKIDGILKNLSNEHETENLYTENPID</sequence>